<sequence>MRYDGTDCALMCSPIKNGPGGDIIVDDIRIRGIAKSALDKDVPISTSDSSPKPVSTTKVFFEQGYKDTNVFLLKDLGAGDTLKGPVVIMDQLSTILVEPDCTAVITAYGDIRITVGSGRIKEIGLELDSIQLSIFSHRFMSIAEQMGRLRSSSTEWLCA</sequence>
<accession>A0ABQ9JCM2</accession>
<proteinExistence type="predicted"/>
<dbReference type="EMBL" id="JAPWTJ010000768">
    <property type="protein sequence ID" value="KAJ8975776.1"/>
    <property type="molecule type" value="Genomic_DNA"/>
</dbReference>
<dbReference type="Proteomes" id="UP001162164">
    <property type="component" value="Unassembled WGS sequence"/>
</dbReference>
<gene>
    <name evidence="1" type="ORF">NQ317_008286</name>
</gene>
<dbReference type="PANTHER" id="PTHR11365:SF2">
    <property type="entry name" value="5-OXOPROLINASE"/>
    <property type="match status" value="1"/>
</dbReference>
<evidence type="ECO:0000313" key="1">
    <source>
        <dbReference type="EMBL" id="KAJ8975776.1"/>
    </source>
</evidence>
<comment type="caution">
    <text evidence="1">The sequence shown here is derived from an EMBL/GenBank/DDBJ whole genome shotgun (WGS) entry which is preliminary data.</text>
</comment>
<evidence type="ECO:0000313" key="2">
    <source>
        <dbReference type="Proteomes" id="UP001162164"/>
    </source>
</evidence>
<keyword evidence="2" id="KW-1185">Reference proteome</keyword>
<organism evidence="1 2">
    <name type="scientific">Molorchus minor</name>
    <dbReference type="NCBI Taxonomy" id="1323400"/>
    <lineage>
        <taxon>Eukaryota</taxon>
        <taxon>Metazoa</taxon>
        <taxon>Ecdysozoa</taxon>
        <taxon>Arthropoda</taxon>
        <taxon>Hexapoda</taxon>
        <taxon>Insecta</taxon>
        <taxon>Pterygota</taxon>
        <taxon>Neoptera</taxon>
        <taxon>Endopterygota</taxon>
        <taxon>Coleoptera</taxon>
        <taxon>Polyphaga</taxon>
        <taxon>Cucujiformia</taxon>
        <taxon>Chrysomeloidea</taxon>
        <taxon>Cerambycidae</taxon>
        <taxon>Lamiinae</taxon>
        <taxon>Monochamini</taxon>
        <taxon>Molorchus</taxon>
    </lineage>
</organism>
<reference evidence="1" key="1">
    <citation type="journal article" date="2023" name="Insect Mol. Biol.">
        <title>Genome sequencing provides insights into the evolution of gene families encoding plant cell wall-degrading enzymes in longhorned beetles.</title>
        <authorList>
            <person name="Shin N.R."/>
            <person name="Okamura Y."/>
            <person name="Kirsch R."/>
            <person name="Pauchet Y."/>
        </authorList>
    </citation>
    <scope>NUCLEOTIDE SEQUENCE</scope>
    <source>
        <strain evidence="1">MMC_N1</strain>
    </source>
</reference>
<dbReference type="InterPro" id="IPR045079">
    <property type="entry name" value="Oxoprolinase-like"/>
</dbReference>
<name>A0ABQ9JCM2_9CUCU</name>
<protein>
    <submittedName>
        <fullName evidence="1">Uncharacterized protein</fullName>
    </submittedName>
</protein>
<dbReference type="PANTHER" id="PTHR11365">
    <property type="entry name" value="5-OXOPROLINASE RELATED"/>
    <property type="match status" value="1"/>
</dbReference>